<organism evidence="1 2">
    <name type="scientific">Rhizophagus irregularis</name>
    <dbReference type="NCBI Taxonomy" id="588596"/>
    <lineage>
        <taxon>Eukaryota</taxon>
        <taxon>Fungi</taxon>
        <taxon>Fungi incertae sedis</taxon>
        <taxon>Mucoromycota</taxon>
        <taxon>Glomeromycotina</taxon>
        <taxon>Glomeromycetes</taxon>
        <taxon>Glomerales</taxon>
        <taxon>Glomeraceae</taxon>
        <taxon>Rhizophagus</taxon>
    </lineage>
</organism>
<comment type="caution">
    <text evidence="1">The sequence shown here is derived from an EMBL/GenBank/DDBJ whole genome shotgun (WGS) entry which is preliminary data.</text>
</comment>
<name>A0A2I1H5U2_9GLOM</name>
<accession>A0A2I1H5U2</accession>
<dbReference type="EMBL" id="LLXI01001563">
    <property type="protein sequence ID" value="PKY54246.1"/>
    <property type="molecule type" value="Genomic_DNA"/>
</dbReference>
<evidence type="ECO:0000313" key="1">
    <source>
        <dbReference type="EMBL" id="PKY54246.1"/>
    </source>
</evidence>
<protein>
    <submittedName>
        <fullName evidence="1">Uncharacterized protein</fullName>
    </submittedName>
</protein>
<keyword evidence="2" id="KW-1185">Reference proteome</keyword>
<dbReference type="Proteomes" id="UP000234323">
    <property type="component" value="Unassembled WGS sequence"/>
</dbReference>
<dbReference type="AlphaFoldDB" id="A0A2I1H5U2"/>
<gene>
    <name evidence="1" type="ORF">RhiirA4_472936</name>
</gene>
<proteinExistence type="predicted"/>
<evidence type="ECO:0000313" key="2">
    <source>
        <dbReference type="Proteomes" id="UP000234323"/>
    </source>
</evidence>
<sequence length="72" mass="8168">MEHYGLNYIHLTYSIIYTLWENEDFTLDLSRLEGLMKNKSCDADKKKIGKKGDGIFSLKGDRLEIGGIEAGN</sequence>
<reference evidence="1 2" key="1">
    <citation type="submission" date="2015-10" db="EMBL/GenBank/DDBJ databases">
        <title>Genome analyses suggest a sexual origin of heterokaryosis in a supposedly ancient asexual fungus.</title>
        <authorList>
            <person name="Ropars J."/>
            <person name="Sedzielewska K."/>
            <person name="Noel J."/>
            <person name="Charron P."/>
            <person name="Farinelli L."/>
            <person name="Marton T."/>
            <person name="Kruger M."/>
            <person name="Pelin A."/>
            <person name="Brachmann A."/>
            <person name="Corradi N."/>
        </authorList>
    </citation>
    <scope>NUCLEOTIDE SEQUENCE [LARGE SCALE GENOMIC DNA]</scope>
    <source>
        <strain evidence="1 2">A4</strain>
    </source>
</reference>